<keyword evidence="5" id="KW-1185">Reference proteome</keyword>
<keyword evidence="1" id="KW-0112">Calmodulin-binding</keyword>
<dbReference type="GO" id="GO:0005516">
    <property type="term" value="F:calmodulin binding"/>
    <property type="evidence" value="ECO:0007669"/>
    <property type="project" value="UniProtKB-KW"/>
</dbReference>
<evidence type="ECO:0000256" key="3">
    <source>
        <dbReference type="ARBA" id="ARBA00024378"/>
    </source>
</evidence>
<sequence>MAKTMCWLGWVKRLFTSDPKIKSETKKQRKWRWITERFKNKKQRQAIAAAPQRTLCKATEERRRQALSVAAATAAAAEAAVAAANAAAEVVRLTSTSGFYSPFSRRDRISAAIKIQSAFRGRLARKALRALKGIVRLQAIVRGRAVRRRIEASLRQPMIDERRKPQASHRRSLMAERSCNNCGDKVSINPKEEFEEDDIKLDLNGLRNWDGSSLSKKGMEALKLRKQEALIKRERMLKYSFSHREGRSVEMGEESPGRSMKPMVRINLISDNEMYGKRSGNVKVSSEYSFPRRSFCHVKNNNNSSGHSYMPSSPVFPTYMAVTESAKAKTRSISTPKQRLSLLNDLSFWSSYDGDLIRDISTHL</sequence>
<dbReference type="Pfam" id="PF00612">
    <property type="entry name" value="IQ"/>
    <property type="match status" value="1"/>
</dbReference>
<dbReference type="PROSITE" id="PS50096">
    <property type="entry name" value="IQ"/>
    <property type="match status" value="2"/>
</dbReference>
<dbReference type="PANTHER" id="PTHR32295:SF212">
    <property type="entry name" value="CALMODULIN BINDING PROTEIN-RELATED"/>
    <property type="match status" value="1"/>
</dbReference>
<dbReference type="OrthoDB" id="696085at2759"/>
<evidence type="ECO:0000313" key="5">
    <source>
        <dbReference type="Proteomes" id="UP000504603"/>
    </source>
</evidence>
<dbReference type="GeneID" id="111022930"/>
<organism evidence="5 6">
    <name type="scientific">Momordica charantia</name>
    <name type="common">Bitter gourd</name>
    <name type="synonym">Balsam pear</name>
    <dbReference type="NCBI Taxonomy" id="3673"/>
    <lineage>
        <taxon>Eukaryota</taxon>
        <taxon>Viridiplantae</taxon>
        <taxon>Streptophyta</taxon>
        <taxon>Embryophyta</taxon>
        <taxon>Tracheophyta</taxon>
        <taxon>Spermatophyta</taxon>
        <taxon>Magnoliopsida</taxon>
        <taxon>eudicotyledons</taxon>
        <taxon>Gunneridae</taxon>
        <taxon>Pentapetalae</taxon>
        <taxon>rosids</taxon>
        <taxon>fabids</taxon>
        <taxon>Cucurbitales</taxon>
        <taxon>Cucurbitaceae</taxon>
        <taxon>Momordiceae</taxon>
        <taxon>Momordica</taxon>
    </lineage>
</organism>
<proteinExistence type="inferred from homology"/>
<evidence type="ECO:0000256" key="2">
    <source>
        <dbReference type="ARBA" id="ARBA00024341"/>
    </source>
</evidence>
<dbReference type="Proteomes" id="UP000504603">
    <property type="component" value="Unplaced"/>
</dbReference>
<dbReference type="CDD" id="cd23767">
    <property type="entry name" value="IQCD"/>
    <property type="match status" value="1"/>
</dbReference>
<dbReference type="InterPro" id="IPR025064">
    <property type="entry name" value="DUF4005"/>
</dbReference>
<comment type="similarity">
    <text evidence="2">Belongs to the IQD family.</text>
</comment>
<dbReference type="RefSeq" id="XP_022155932.1">
    <property type="nucleotide sequence ID" value="XM_022300240.1"/>
</dbReference>
<accession>A0A6J1DQP6</accession>
<dbReference type="Pfam" id="PF13178">
    <property type="entry name" value="DUF4005"/>
    <property type="match status" value="1"/>
</dbReference>
<dbReference type="Gene3D" id="1.20.5.190">
    <property type="match status" value="1"/>
</dbReference>
<dbReference type="AlphaFoldDB" id="A0A6J1DQP6"/>
<dbReference type="KEGG" id="mcha:111022930"/>
<feature type="domain" description="DUF4005" evidence="4">
    <location>
        <begin position="307"/>
        <end position="340"/>
    </location>
</feature>
<evidence type="ECO:0000313" key="6">
    <source>
        <dbReference type="RefSeq" id="XP_022155932.1"/>
    </source>
</evidence>
<evidence type="ECO:0000259" key="4">
    <source>
        <dbReference type="Pfam" id="PF13178"/>
    </source>
</evidence>
<gene>
    <name evidence="6" type="primary">LOC111022930</name>
</gene>
<name>A0A6J1DQP6_MOMCH</name>
<dbReference type="SMART" id="SM00015">
    <property type="entry name" value="IQ"/>
    <property type="match status" value="1"/>
</dbReference>
<evidence type="ECO:0000256" key="1">
    <source>
        <dbReference type="ARBA" id="ARBA00022860"/>
    </source>
</evidence>
<comment type="subunit">
    <text evidence="3">Binds to multiple calmodulin (CaM) in the presence of Ca(2+) and CaM-like proteins.</text>
</comment>
<protein>
    <submittedName>
        <fullName evidence="6">Protein IQ-DOMAIN 14</fullName>
    </submittedName>
</protein>
<dbReference type="PANTHER" id="PTHR32295">
    <property type="entry name" value="IQ-DOMAIN 5-RELATED"/>
    <property type="match status" value="1"/>
</dbReference>
<dbReference type="InterPro" id="IPR000048">
    <property type="entry name" value="IQ_motif_EF-hand-BS"/>
</dbReference>
<reference evidence="6" key="1">
    <citation type="submission" date="2025-08" db="UniProtKB">
        <authorList>
            <consortium name="RefSeq"/>
        </authorList>
    </citation>
    <scope>IDENTIFICATION</scope>
    <source>
        <strain evidence="6">OHB3-1</strain>
    </source>
</reference>